<feature type="transmembrane region" description="Helical" evidence="3">
    <location>
        <begin position="12"/>
        <end position="31"/>
    </location>
</feature>
<comment type="subcellular location">
    <subcellularLocation>
        <location evidence="1">Cell surface</location>
    </subcellularLocation>
</comment>
<keyword evidence="3" id="KW-0812">Transmembrane</keyword>
<dbReference type="NCBIfam" id="TIGR02532">
    <property type="entry name" value="IV_pilin_GFxxxE"/>
    <property type="match status" value="1"/>
</dbReference>
<dbReference type="GO" id="GO:0009986">
    <property type="term" value="C:cell surface"/>
    <property type="evidence" value="ECO:0007669"/>
    <property type="project" value="UniProtKB-SubCell"/>
</dbReference>
<dbReference type="RefSeq" id="WP_089746121.1">
    <property type="nucleotide sequence ID" value="NZ_FOGF01000006.1"/>
</dbReference>
<evidence type="ECO:0000256" key="1">
    <source>
        <dbReference type="ARBA" id="ARBA00004241"/>
    </source>
</evidence>
<evidence type="ECO:0000313" key="4">
    <source>
        <dbReference type="EMBL" id="SEQ77660.1"/>
    </source>
</evidence>
<evidence type="ECO:0000256" key="3">
    <source>
        <dbReference type="SAM" id="Phobius"/>
    </source>
</evidence>
<dbReference type="AlphaFoldDB" id="A0A1H9IST5"/>
<protein>
    <submittedName>
        <fullName evidence="4">Prepilin-type N-terminal cleavage/methylation domain-containing protein</fullName>
    </submittedName>
</protein>
<keyword evidence="5" id="KW-1185">Reference proteome</keyword>
<organism evidence="4 5">
    <name type="scientific">Granulicatella balaenopterae</name>
    <dbReference type="NCBI Taxonomy" id="137733"/>
    <lineage>
        <taxon>Bacteria</taxon>
        <taxon>Bacillati</taxon>
        <taxon>Bacillota</taxon>
        <taxon>Bacilli</taxon>
        <taxon>Lactobacillales</taxon>
        <taxon>Carnobacteriaceae</taxon>
        <taxon>Granulicatella</taxon>
    </lineage>
</organism>
<dbReference type="EMBL" id="FOGF01000006">
    <property type="protein sequence ID" value="SEQ77660.1"/>
    <property type="molecule type" value="Genomic_DNA"/>
</dbReference>
<dbReference type="Proteomes" id="UP000198556">
    <property type="component" value="Unassembled WGS sequence"/>
</dbReference>
<dbReference type="Gene3D" id="3.30.700.10">
    <property type="entry name" value="Glycoprotein, Type 4 Pilin"/>
    <property type="match status" value="1"/>
</dbReference>
<dbReference type="GO" id="GO:0030420">
    <property type="term" value="P:establishment of competence for transformation"/>
    <property type="evidence" value="ECO:0007669"/>
    <property type="project" value="UniProtKB-KW"/>
</dbReference>
<evidence type="ECO:0000256" key="2">
    <source>
        <dbReference type="ARBA" id="ARBA00023287"/>
    </source>
</evidence>
<evidence type="ECO:0000313" key="5">
    <source>
        <dbReference type="Proteomes" id="UP000198556"/>
    </source>
</evidence>
<dbReference type="SUPFAM" id="SSF54523">
    <property type="entry name" value="Pili subunits"/>
    <property type="match status" value="1"/>
</dbReference>
<accession>A0A1H9IST5</accession>
<name>A0A1H9IST5_9LACT</name>
<gene>
    <name evidence="4" type="ORF">SAMN05421767_10677</name>
</gene>
<dbReference type="STRING" id="137733.SAMN05421767_10677"/>
<dbReference type="OrthoDB" id="5918848at2"/>
<keyword evidence="2" id="KW-0178">Competence</keyword>
<dbReference type="InterPro" id="IPR012902">
    <property type="entry name" value="N_methyl_site"/>
</dbReference>
<reference evidence="4 5" key="1">
    <citation type="submission" date="2016-10" db="EMBL/GenBank/DDBJ databases">
        <authorList>
            <person name="de Groot N.N."/>
        </authorList>
    </citation>
    <scope>NUCLEOTIDE SEQUENCE [LARGE SCALE GENOMIC DNA]</scope>
    <source>
        <strain evidence="4 5">DSM 15827</strain>
    </source>
</reference>
<keyword evidence="3" id="KW-0472">Membrane</keyword>
<proteinExistence type="predicted"/>
<sequence length="268" mass="29724">MKDRQNGFTIAELLITVAIIGGLVAISIPIISGQLKKSRAAVDAANVRSAKAAAVSDYLVDCITSEETYYYDASQGVVKDSADDIKAYGKSTDDLTKENIMEDYAEGVPQDGIVEVVVASEGVQSLTWIKATDDVEDISQEPNHPLEELALKSWEEYRKTSQNGLSCPAGSLFIDKGQVYVFYRNSDWYQGDYRHKSLEELMEKYPDCVKKIMATTTIKACNEYQKGDIVEAGTIVKVSDKKYLIRCVTKKLADETISEGSDNWEIIQ</sequence>
<keyword evidence="3" id="KW-1133">Transmembrane helix</keyword>
<dbReference type="InterPro" id="IPR045584">
    <property type="entry name" value="Pilin-like"/>
</dbReference>